<evidence type="ECO:0000259" key="8">
    <source>
        <dbReference type="Pfam" id="PF14322"/>
    </source>
</evidence>
<evidence type="ECO:0000313" key="10">
    <source>
        <dbReference type="Proteomes" id="UP001247620"/>
    </source>
</evidence>
<evidence type="ECO:0000256" key="3">
    <source>
        <dbReference type="ARBA" id="ARBA00022729"/>
    </source>
</evidence>
<dbReference type="CDD" id="cd08977">
    <property type="entry name" value="SusD"/>
    <property type="match status" value="1"/>
</dbReference>
<keyword evidence="5" id="KW-0998">Cell outer membrane</keyword>
<feature type="domain" description="SusD-like N-terminal" evidence="8">
    <location>
        <begin position="50"/>
        <end position="223"/>
    </location>
</feature>
<keyword evidence="4" id="KW-0472">Membrane</keyword>
<dbReference type="InterPro" id="IPR019734">
    <property type="entry name" value="TPR_rpt"/>
</dbReference>
<dbReference type="Proteomes" id="UP001247620">
    <property type="component" value="Unassembled WGS sequence"/>
</dbReference>
<protein>
    <submittedName>
        <fullName evidence="9">Tetratricopeptide (TPR) repeat protein</fullName>
    </submittedName>
</protein>
<keyword evidence="3" id="KW-0732">Signal</keyword>
<dbReference type="InterPro" id="IPR011990">
    <property type="entry name" value="TPR-like_helical_dom_sf"/>
</dbReference>
<dbReference type="Pfam" id="PF14322">
    <property type="entry name" value="SusD-like_3"/>
    <property type="match status" value="1"/>
</dbReference>
<dbReference type="RefSeq" id="WP_310098827.1">
    <property type="nucleotide sequence ID" value="NZ_JAVDUU010000003.1"/>
</dbReference>
<dbReference type="Pfam" id="PF07980">
    <property type="entry name" value="SusD_RagB"/>
    <property type="match status" value="1"/>
</dbReference>
<evidence type="ECO:0000256" key="6">
    <source>
        <dbReference type="PROSITE-ProRule" id="PRU00339"/>
    </source>
</evidence>
<dbReference type="EMBL" id="JAVDUU010000003">
    <property type="protein sequence ID" value="MDR6943860.1"/>
    <property type="molecule type" value="Genomic_DNA"/>
</dbReference>
<dbReference type="InterPro" id="IPR033985">
    <property type="entry name" value="SusD-like_N"/>
</dbReference>
<dbReference type="PROSITE" id="PS51257">
    <property type="entry name" value="PROKAR_LIPOPROTEIN"/>
    <property type="match status" value="1"/>
</dbReference>
<accession>A0ABU1TGB9</accession>
<evidence type="ECO:0000259" key="7">
    <source>
        <dbReference type="Pfam" id="PF07980"/>
    </source>
</evidence>
<dbReference type="SUPFAM" id="SSF48452">
    <property type="entry name" value="TPR-like"/>
    <property type="match status" value="1"/>
</dbReference>
<dbReference type="PROSITE" id="PS50005">
    <property type="entry name" value="TPR"/>
    <property type="match status" value="1"/>
</dbReference>
<proteinExistence type="inferred from homology"/>
<keyword evidence="6" id="KW-0802">TPR repeat</keyword>
<evidence type="ECO:0000256" key="2">
    <source>
        <dbReference type="ARBA" id="ARBA00006275"/>
    </source>
</evidence>
<sequence>MKRKKIYLLSTVILLTITVIVLSCKKTALNTSDPNNLTTGNYYKTSAQLKSGVNAIYAVMHQNNLVSREWYYLHDTRSDEVAAGGGQLEAPRLQLLNNTDDPTNSVMNSVWNGWYTVIFRANVVTDNAPNVTDNVADAQKSVGEAKFLRAWAYFDLVSMWGGVPLVTSVPKSPTDFKPRADVATVYAQIIQDLKDAAAVLPGKSATDKGRATASAAYAMLGRVLMQQGNYADAKAAFLKIPTSGPDGYSLTARYLDNFELATEFNNESIFEVVFVDKGTNGYNWGGESATEEQSTVRNQEYCPVAWRNLIPSNKYLNEFENKATGAAKTDPRFSYSVYQTGDLYNNGESTLTDADQNGNSSVLNGVTKKISWRKFMIIYQESATKASFHPGGNNQRIIRYSEVLLDLAECANEMGDIAGAVAYLNMVRARPDVSMPPYPTAQFPVTSKSDVVKAIMHEKMVELGDEQVRNIDILRWRKKGYFATEPIASFHANRDELLPIPQAELDNNPLVTGHQNPGY</sequence>
<dbReference type="InterPro" id="IPR012944">
    <property type="entry name" value="SusD_RagB_dom"/>
</dbReference>
<evidence type="ECO:0000256" key="5">
    <source>
        <dbReference type="ARBA" id="ARBA00023237"/>
    </source>
</evidence>
<keyword evidence="10" id="KW-1185">Reference proteome</keyword>
<feature type="repeat" description="TPR" evidence="6">
    <location>
        <begin position="214"/>
        <end position="247"/>
    </location>
</feature>
<evidence type="ECO:0000256" key="1">
    <source>
        <dbReference type="ARBA" id="ARBA00004442"/>
    </source>
</evidence>
<gene>
    <name evidence="9" type="ORF">J2W55_003713</name>
</gene>
<organism evidence="9 10">
    <name type="scientific">Mucilaginibacter pocheonensis</name>
    <dbReference type="NCBI Taxonomy" id="398050"/>
    <lineage>
        <taxon>Bacteria</taxon>
        <taxon>Pseudomonadati</taxon>
        <taxon>Bacteroidota</taxon>
        <taxon>Sphingobacteriia</taxon>
        <taxon>Sphingobacteriales</taxon>
        <taxon>Sphingobacteriaceae</taxon>
        <taxon>Mucilaginibacter</taxon>
    </lineage>
</organism>
<evidence type="ECO:0000313" key="9">
    <source>
        <dbReference type="EMBL" id="MDR6943860.1"/>
    </source>
</evidence>
<dbReference type="Gene3D" id="1.25.40.390">
    <property type="match status" value="1"/>
</dbReference>
<comment type="caution">
    <text evidence="9">The sequence shown here is derived from an EMBL/GenBank/DDBJ whole genome shotgun (WGS) entry which is preliminary data.</text>
</comment>
<comment type="similarity">
    <text evidence="2">Belongs to the SusD family.</text>
</comment>
<evidence type="ECO:0000256" key="4">
    <source>
        <dbReference type="ARBA" id="ARBA00023136"/>
    </source>
</evidence>
<feature type="domain" description="RagB/SusD" evidence="7">
    <location>
        <begin position="266"/>
        <end position="519"/>
    </location>
</feature>
<reference evidence="9 10" key="1">
    <citation type="submission" date="2023-07" db="EMBL/GenBank/DDBJ databases">
        <title>Sorghum-associated microbial communities from plants grown in Nebraska, USA.</title>
        <authorList>
            <person name="Schachtman D."/>
        </authorList>
    </citation>
    <scope>NUCLEOTIDE SEQUENCE [LARGE SCALE GENOMIC DNA]</scope>
    <source>
        <strain evidence="9 10">3262</strain>
    </source>
</reference>
<comment type="subcellular location">
    <subcellularLocation>
        <location evidence="1">Cell outer membrane</location>
    </subcellularLocation>
</comment>
<name>A0ABU1TGB9_9SPHI</name>